<dbReference type="EMBL" id="LODT01000032">
    <property type="protein sequence ID" value="KYQ91900.1"/>
    <property type="molecule type" value="Genomic_DNA"/>
</dbReference>
<protein>
    <submittedName>
        <fullName evidence="1">Uncharacterized protein</fullName>
    </submittedName>
</protein>
<proteinExistence type="predicted"/>
<dbReference type="OMA" id="RTEIHMI"/>
<dbReference type="FunCoup" id="A0A151ZD81">
    <property type="interactions" value="738"/>
</dbReference>
<name>A0A151ZD81_TIELA</name>
<comment type="caution">
    <text evidence="1">The sequence shown here is derived from an EMBL/GenBank/DDBJ whole genome shotgun (WGS) entry which is preliminary data.</text>
</comment>
<dbReference type="PANTHER" id="PTHR13109:SF7">
    <property type="entry name" value="NEUROCHONDRIN"/>
    <property type="match status" value="1"/>
</dbReference>
<keyword evidence="2" id="KW-1185">Reference proteome</keyword>
<dbReference type="Pfam" id="PF05536">
    <property type="entry name" value="Neurochondrin"/>
    <property type="match status" value="2"/>
</dbReference>
<dbReference type="InParanoid" id="A0A151ZD81"/>
<gene>
    <name evidence="1" type="ORF">DLAC_07137</name>
</gene>
<dbReference type="AlphaFoldDB" id="A0A151ZD81"/>
<dbReference type="PANTHER" id="PTHR13109">
    <property type="entry name" value="NEUROCHONDRIN"/>
    <property type="match status" value="1"/>
</dbReference>
<sequence length="787" mass="90312">MLNLDDPAFKQCLTLLESKIDEEKFVGILLVKSLIQPTDTRALCRVYRSIGLEFIYRLLQSPTSNGEESISYYNLAMTLLSTFSALEYKDERNGVDVNVDNEEKEENILLSMSKNPLINDLVSLILKRCADDVNIENYNLLLESTQFLYSFVNVGGLTNNDTVKIILQQVNIQRIALIALQIHQKKNLEKHSELLTTFVDFIYLVVWKVPNLLTLLQQSQQQSPLDTTNDNQSQSTITSSIINSIQAYNQLNIVIGPVFQLLDPLSVIFRDRVDETKFSILLVFSVLLPLYISNDEINGNTQTQAIFNANKVWKFNLKSALYSIFSSKKLKEEHRDSSIILYSVLVDYLGKEFFNLQDSSCNSNKSITIKPIPTETLILLSLQLSRTEIHMILLNMQKETILSDTKCTLITSCYLIIENVISFLIGYYEDSSEGSKNGIEFSTDTLGKIQGIMVEVMTIIVNYIKQAAEEYPEVKPTYEMVSALKLLGIWMGEEITSVQKLLQLALSDILTYFLSHKEESGYFLCFLIPGISHYIESSECMEIFIQQQGPAKISQYMNYYLSPLIQYIKDPEIKTLSVINELRTYGATADTAVNIIIPRSCEILQMYFNVGTFAGNNQYTDRTSREIFIQLLTNVAEQAFALQKELDTNFWDHYLTYQYVVSHLLVLCLSILVHYEEKDIPENTLSKICLLVTQYYCSIEFPETSNHKITSLWSTIKDLYLNGLELVLQNIDRHKSLMSHLSFKRWPPTDFRLTQKQNNEYLHLDNQVLINVNRNIGNLIRKLFNNS</sequence>
<dbReference type="Proteomes" id="UP000076078">
    <property type="component" value="Unassembled WGS sequence"/>
</dbReference>
<accession>A0A151ZD81</accession>
<dbReference type="OrthoDB" id="8962942at2759"/>
<dbReference type="InterPro" id="IPR008709">
    <property type="entry name" value="Neurochondrin"/>
</dbReference>
<evidence type="ECO:0000313" key="1">
    <source>
        <dbReference type="EMBL" id="KYQ91900.1"/>
    </source>
</evidence>
<evidence type="ECO:0000313" key="2">
    <source>
        <dbReference type="Proteomes" id="UP000076078"/>
    </source>
</evidence>
<reference evidence="1 2" key="1">
    <citation type="submission" date="2015-12" db="EMBL/GenBank/DDBJ databases">
        <title>Dictyostelia acquired genes for synthesis and detection of signals that induce cell-type specialization by lateral gene transfer from prokaryotes.</title>
        <authorList>
            <person name="Gloeckner G."/>
            <person name="Schaap P."/>
        </authorList>
    </citation>
    <scope>NUCLEOTIDE SEQUENCE [LARGE SCALE GENOMIC DNA]</scope>
    <source>
        <strain evidence="1 2">TK</strain>
    </source>
</reference>
<dbReference type="STRING" id="361077.A0A151ZD81"/>
<organism evidence="1 2">
    <name type="scientific">Tieghemostelium lacteum</name>
    <name type="common">Slime mold</name>
    <name type="synonym">Dictyostelium lacteum</name>
    <dbReference type="NCBI Taxonomy" id="361077"/>
    <lineage>
        <taxon>Eukaryota</taxon>
        <taxon>Amoebozoa</taxon>
        <taxon>Evosea</taxon>
        <taxon>Eumycetozoa</taxon>
        <taxon>Dictyostelia</taxon>
        <taxon>Dictyosteliales</taxon>
        <taxon>Raperosteliaceae</taxon>
        <taxon>Tieghemostelium</taxon>
    </lineage>
</organism>